<gene>
    <name evidence="1" type="ORF">Pla111_17220</name>
</gene>
<dbReference type="EMBL" id="SJPH01000003">
    <property type="protein sequence ID" value="TWT46621.1"/>
    <property type="molecule type" value="Genomic_DNA"/>
</dbReference>
<protein>
    <submittedName>
        <fullName evidence="1">Uncharacterized protein</fullName>
    </submittedName>
</protein>
<comment type="caution">
    <text evidence="1">The sequence shown here is derived from an EMBL/GenBank/DDBJ whole genome shotgun (WGS) entry which is preliminary data.</text>
</comment>
<reference evidence="1 2" key="1">
    <citation type="submission" date="2019-02" db="EMBL/GenBank/DDBJ databases">
        <title>Deep-cultivation of Planctomycetes and their phenomic and genomic characterization uncovers novel biology.</title>
        <authorList>
            <person name="Wiegand S."/>
            <person name="Jogler M."/>
            <person name="Boedeker C."/>
            <person name="Pinto D."/>
            <person name="Vollmers J."/>
            <person name="Rivas-Marin E."/>
            <person name="Kohn T."/>
            <person name="Peeters S.H."/>
            <person name="Heuer A."/>
            <person name="Rast P."/>
            <person name="Oberbeckmann S."/>
            <person name="Bunk B."/>
            <person name="Jeske O."/>
            <person name="Meyerdierks A."/>
            <person name="Storesund J.E."/>
            <person name="Kallscheuer N."/>
            <person name="Luecker S."/>
            <person name="Lage O.M."/>
            <person name="Pohl T."/>
            <person name="Merkel B.J."/>
            <person name="Hornburger P."/>
            <person name="Mueller R.-W."/>
            <person name="Bruemmer F."/>
            <person name="Labrenz M."/>
            <person name="Spormann A.M."/>
            <person name="Op Den Camp H."/>
            <person name="Overmann J."/>
            <person name="Amann R."/>
            <person name="Jetten M.S.M."/>
            <person name="Mascher T."/>
            <person name="Medema M.H."/>
            <person name="Devos D.P."/>
            <person name="Kaster A.-K."/>
            <person name="Ovreas L."/>
            <person name="Rohde M."/>
            <person name="Galperin M.Y."/>
            <person name="Jogler C."/>
        </authorList>
    </citation>
    <scope>NUCLEOTIDE SEQUENCE [LARGE SCALE GENOMIC DNA]</scope>
    <source>
        <strain evidence="1 2">Pla111</strain>
    </source>
</reference>
<keyword evidence="2" id="KW-1185">Reference proteome</keyword>
<evidence type="ECO:0000313" key="2">
    <source>
        <dbReference type="Proteomes" id="UP000318995"/>
    </source>
</evidence>
<evidence type="ECO:0000313" key="1">
    <source>
        <dbReference type="EMBL" id="TWT46621.1"/>
    </source>
</evidence>
<accession>A0A5C5W9D8</accession>
<name>A0A5C5W9D8_9BACT</name>
<dbReference type="RefSeq" id="WP_197524867.1">
    <property type="nucleotide sequence ID" value="NZ_SJPH01000003.1"/>
</dbReference>
<organism evidence="1 2">
    <name type="scientific">Botrimarina hoheduenensis</name>
    <dbReference type="NCBI Taxonomy" id="2528000"/>
    <lineage>
        <taxon>Bacteria</taxon>
        <taxon>Pseudomonadati</taxon>
        <taxon>Planctomycetota</taxon>
        <taxon>Planctomycetia</taxon>
        <taxon>Pirellulales</taxon>
        <taxon>Lacipirellulaceae</taxon>
        <taxon>Botrimarina</taxon>
    </lineage>
</organism>
<proteinExistence type="predicted"/>
<dbReference type="Proteomes" id="UP000318995">
    <property type="component" value="Unassembled WGS sequence"/>
</dbReference>
<dbReference type="AlphaFoldDB" id="A0A5C5W9D8"/>
<sequence>MLPIKRLPTVLGMTLTTLLTVGVVQAIEPARLAPADLTDRAVAVRVSLTVGGDLIVAPQSDPQPVRVEVMTEYLQTPGPGEGVLRRYEQGALTVAKETRSTIDPTRGVVLAQLLGGRVECRAERIAFSRSELDLVEAPADPLTTAGLFPTVKVAPGDRWTLEADTLGPLLKLDSVSVCEVTAVLTDLTASHARFRMAGTVHGSVAGATTEIDLRGVGLIDRQTRILTQLNLGLEERRAIGPASPGLDVAAKLSLRCEPLSTTEATEAVAAAAGNGTATSEVDGRFSPAGLVRIQSNDNAWETLASRDWHLTAQTRKTLALRAAEGQEPLATMLLRTVASRHAKDLAAFTAEVQSQVEPEGGRLGAFEERITPSGLTCFTVVVLGKAEGIPTEWHHYLLQEPLSSAPAVSAVTRIAESDRQRFAEGDRLLIDALTLTPSEATASHTGSSLR</sequence>